<feature type="region of interest" description="Disordered" evidence="1">
    <location>
        <begin position="66"/>
        <end position="86"/>
    </location>
</feature>
<reference evidence="2" key="1">
    <citation type="journal article" date="2013" name="Nature">
        <title>Draft genome of the wheat A-genome progenitor Triticum urartu.</title>
        <authorList>
            <person name="Ling H.Q."/>
            <person name="Zhao S."/>
            <person name="Liu D."/>
            <person name="Wang J."/>
            <person name="Sun H."/>
            <person name="Zhang C."/>
            <person name="Fan H."/>
            <person name="Li D."/>
            <person name="Dong L."/>
            <person name="Tao Y."/>
            <person name="Gao C."/>
            <person name="Wu H."/>
            <person name="Li Y."/>
            <person name="Cui Y."/>
            <person name="Guo X."/>
            <person name="Zheng S."/>
            <person name="Wang B."/>
            <person name="Yu K."/>
            <person name="Liang Q."/>
            <person name="Yang W."/>
            <person name="Lou X."/>
            <person name="Chen J."/>
            <person name="Feng M."/>
            <person name="Jian J."/>
            <person name="Zhang X."/>
            <person name="Luo G."/>
            <person name="Jiang Y."/>
            <person name="Liu J."/>
            <person name="Wang Z."/>
            <person name="Sha Y."/>
            <person name="Zhang B."/>
            <person name="Wu H."/>
            <person name="Tang D."/>
            <person name="Shen Q."/>
            <person name="Xue P."/>
            <person name="Zou S."/>
            <person name="Wang X."/>
            <person name="Liu X."/>
            <person name="Wang F."/>
            <person name="Yang Y."/>
            <person name="An X."/>
            <person name="Dong Z."/>
            <person name="Zhang K."/>
            <person name="Zhang X."/>
            <person name="Luo M.C."/>
            <person name="Dvorak J."/>
            <person name="Tong Y."/>
            <person name="Wang J."/>
            <person name="Yang H."/>
            <person name="Li Z."/>
            <person name="Wang D."/>
            <person name="Zhang A."/>
            <person name="Wang J."/>
        </authorList>
    </citation>
    <scope>NUCLEOTIDE SEQUENCE</scope>
</reference>
<feature type="compositionally biased region" description="Basic and acidic residues" evidence="1">
    <location>
        <begin position="66"/>
        <end position="80"/>
    </location>
</feature>
<organism evidence="2">
    <name type="scientific">Triticum urartu</name>
    <name type="common">Red wild einkorn</name>
    <name type="synonym">Crithodium urartu</name>
    <dbReference type="NCBI Taxonomy" id="4572"/>
    <lineage>
        <taxon>Eukaryota</taxon>
        <taxon>Viridiplantae</taxon>
        <taxon>Streptophyta</taxon>
        <taxon>Embryophyta</taxon>
        <taxon>Tracheophyta</taxon>
        <taxon>Spermatophyta</taxon>
        <taxon>Magnoliopsida</taxon>
        <taxon>Liliopsida</taxon>
        <taxon>Poales</taxon>
        <taxon>Poaceae</taxon>
        <taxon>BOP clade</taxon>
        <taxon>Pooideae</taxon>
        <taxon>Triticodae</taxon>
        <taxon>Triticeae</taxon>
        <taxon>Triticinae</taxon>
        <taxon>Triticum</taxon>
    </lineage>
</organism>
<evidence type="ECO:0000313" key="2">
    <source>
        <dbReference type="EMBL" id="EMS56110.1"/>
    </source>
</evidence>
<sequence>MAEAVPNPHVPTGEVEDGAPSVGSLWKLAKVAVLEAIGGGAWEVSHGEDQEQKGLAARWKEGEASHRLRSRRLSDEERRRNQGRRSTILCFKL</sequence>
<accession>M7ZUS7</accession>
<gene>
    <name evidence="2" type="ORF">TRIUR3_18404</name>
</gene>
<evidence type="ECO:0000256" key="1">
    <source>
        <dbReference type="SAM" id="MobiDB-lite"/>
    </source>
</evidence>
<dbReference type="AlphaFoldDB" id="M7ZUS7"/>
<proteinExistence type="predicted"/>
<dbReference type="EMBL" id="KD162606">
    <property type="protein sequence ID" value="EMS56110.1"/>
    <property type="molecule type" value="Genomic_DNA"/>
</dbReference>
<name>M7ZUS7_TRIUA</name>
<protein>
    <submittedName>
        <fullName evidence="2">Uncharacterized protein</fullName>
    </submittedName>
</protein>